<dbReference type="InterPro" id="IPR038606">
    <property type="entry name" value="To_sf"/>
</dbReference>
<dbReference type="SMART" id="SM00700">
    <property type="entry name" value="JHBP"/>
    <property type="match status" value="2"/>
</dbReference>
<dbReference type="VEuPathDB" id="VectorBase:LLONM1_009718"/>
<evidence type="ECO:0000256" key="2">
    <source>
        <dbReference type="ARBA" id="ARBA00023108"/>
    </source>
</evidence>
<evidence type="ECO:0000313" key="6">
    <source>
        <dbReference type="Proteomes" id="UP000092461"/>
    </source>
</evidence>
<evidence type="ECO:0000313" key="5">
    <source>
        <dbReference type="EnsemblMetazoa" id="LLOJ008362-PA"/>
    </source>
</evidence>
<accession>A0A1B0CU11</accession>
<sequence>MLRLCVSILFYIYIVVAEEVPDYLQICKQSDPDLPQCMIRSIEQLRPKLAEGIPELDIPRLEPIDLGDLLVAGSNTQNGLTITAKDIQSYGASNFHIKQIEVIEYGQHYKLQLLLPHLYTKGRYSIDGRVLLLPIKGAGKFTGNFTRSTADVTMILEPREISGNDHIILKKLQIKIKVGKGSMYLENLFGGDKTLGDIVNDTINQNFEVVSRDIIPLIEKALEKHFKRTSNKILSRGIPQLSLPPCNPLHLPKVSFSQDQGPINLNSTYTNIKIHGLSDFELQSVKIDLKRNYFQLRMMFPELYMTANYRISGHILMLPLQGKGVSYGNYMHLIEDNTTNMQFRCIKQNISALTSLLVLLGGLGGAFGGDVRQLKEKPDWLLTCPRENPNRDGCFKKMFEGMFTALAKGVPEVGIEPFEPLRIPNVQISKGMGSLTLAGGFKDLLVRGPSNGTVRRALLNFDDKSLDFDLELPLLRINATYNLKGNVLLLPLVGNGDVKMALKDVKSNVVTKFSIKKLPEEVIQIDEMKVTFLVGGMKIHLDNLFNGNQILGASLNLFLNQNANEIIAELRSDLENGLAKIFITLWNSVFSRMPIKLWLI</sequence>
<dbReference type="PANTHER" id="PTHR11008:SF33">
    <property type="entry name" value="PROTEIN TAKEOUT"/>
    <property type="match status" value="1"/>
</dbReference>
<dbReference type="InterPro" id="IPR010562">
    <property type="entry name" value="Haemolymph_juvenile_hormone-bd"/>
</dbReference>
<dbReference type="FunFam" id="3.15.10.30:FF:000001">
    <property type="entry name" value="Takeout-like protein 1"/>
    <property type="match status" value="2"/>
</dbReference>
<reference evidence="5" key="1">
    <citation type="submission" date="2020-05" db="UniProtKB">
        <authorList>
            <consortium name="EnsemblMetazoa"/>
        </authorList>
    </citation>
    <scope>IDENTIFICATION</scope>
    <source>
        <strain evidence="5">Jacobina</strain>
    </source>
</reference>
<dbReference type="VEuPathDB" id="VectorBase:LLOJ008362"/>
<keyword evidence="6" id="KW-1185">Reference proteome</keyword>
<evidence type="ECO:0000256" key="4">
    <source>
        <dbReference type="SAM" id="SignalP"/>
    </source>
</evidence>
<name>A0A1B0CU11_LUTLO</name>
<organism evidence="5 6">
    <name type="scientific">Lutzomyia longipalpis</name>
    <name type="common">Sand fly</name>
    <dbReference type="NCBI Taxonomy" id="7200"/>
    <lineage>
        <taxon>Eukaryota</taxon>
        <taxon>Metazoa</taxon>
        <taxon>Ecdysozoa</taxon>
        <taxon>Arthropoda</taxon>
        <taxon>Hexapoda</taxon>
        <taxon>Insecta</taxon>
        <taxon>Pterygota</taxon>
        <taxon>Neoptera</taxon>
        <taxon>Endopterygota</taxon>
        <taxon>Diptera</taxon>
        <taxon>Nematocera</taxon>
        <taxon>Psychodoidea</taxon>
        <taxon>Psychodidae</taxon>
        <taxon>Lutzomyia</taxon>
        <taxon>Lutzomyia</taxon>
    </lineage>
</organism>
<dbReference type="Proteomes" id="UP000092461">
    <property type="component" value="Unassembled WGS sequence"/>
</dbReference>
<dbReference type="AlphaFoldDB" id="A0A1B0CU11"/>
<dbReference type="EnsemblMetazoa" id="LLOJ008362-RA">
    <property type="protein sequence ID" value="LLOJ008362-PA"/>
    <property type="gene ID" value="LLOJ008362"/>
</dbReference>
<dbReference type="Gene3D" id="3.15.10.30">
    <property type="entry name" value="Haemolymph juvenile hormone binding protein"/>
    <property type="match status" value="3"/>
</dbReference>
<dbReference type="GO" id="GO:0007623">
    <property type="term" value="P:circadian rhythm"/>
    <property type="evidence" value="ECO:0007669"/>
    <property type="project" value="UniProtKB-ARBA"/>
</dbReference>
<dbReference type="PANTHER" id="PTHR11008">
    <property type="entry name" value="PROTEIN TAKEOUT-LIKE PROTEIN"/>
    <property type="match status" value="1"/>
</dbReference>
<dbReference type="Pfam" id="PF06585">
    <property type="entry name" value="JHBP"/>
    <property type="match status" value="2"/>
</dbReference>
<protein>
    <submittedName>
        <fullName evidence="5">Uncharacterized protein</fullName>
    </submittedName>
</protein>
<keyword evidence="1 4" id="KW-0732">Signal</keyword>
<comment type="similarity">
    <text evidence="3">Belongs to the TO family.</text>
</comment>
<proteinExistence type="inferred from homology"/>
<evidence type="ECO:0000256" key="1">
    <source>
        <dbReference type="ARBA" id="ARBA00022729"/>
    </source>
</evidence>
<dbReference type="EMBL" id="AJWK01028285">
    <property type="status" value="NOT_ANNOTATED_CDS"/>
    <property type="molecule type" value="Genomic_DNA"/>
</dbReference>
<dbReference type="GO" id="GO:0005615">
    <property type="term" value="C:extracellular space"/>
    <property type="evidence" value="ECO:0007669"/>
    <property type="project" value="TreeGrafter"/>
</dbReference>
<evidence type="ECO:0000256" key="3">
    <source>
        <dbReference type="ARBA" id="ARBA00060902"/>
    </source>
</evidence>
<feature type="signal peptide" evidence="4">
    <location>
        <begin position="1"/>
        <end position="17"/>
    </location>
</feature>
<feature type="chain" id="PRO_5008406169" evidence="4">
    <location>
        <begin position="18"/>
        <end position="600"/>
    </location>
</feature>
<dbReference type="VEuPathDB" id="VectorBase:LLONM1_000079"/>
<keyword evidence="2" id="KW-0090">Biological rhythms</keyword>